<comment type="similarity">
    <text evidence="1">Belongs to the peptidase S1 family.</text>
</comment>
<dbReference type="InterPro" id="IPR001254">
    <property type="entry name" value="Trypsin_dom"/>
</dbReference>
<evidence type="ECO:0000259" key="4">
    <source>
        <dbReference type="PROSITE" id="PS50240"/>
    </source>
</evidence>
<dbReference type="InterPro" id="IPR050430">
    <property type="entry name" value="Peptidase_S1"/>
</dbReference>
<gene>
    <name evidence="5" type="ORF">ATK36_0368</name>
</gene>
<dbReference type="InterPro" id="IPR001314">
    <property type="entry name" value="Peptidase_S1A"/>
</dbReference>
<evidence type="ECO:0000256" key="2">
    <source>
        <dbReference type="ARBA" id="ARBA00023157"/>
    </source>
</evidence>
<organism evidence="5 6">
    <name type="scientific">Amycolatopsis sulphurea</name>
    <dbReference type="NCBI Taxonomy" id="76022"/>
    <lineage>
        <taxon>Bacteria</taxon>
        <taxon>Bacillati</taxon>
        <taxon>Actinomycetota</taxon>
        <taxon>Actinomycetes</taxon>
        <taxon>Pseudonocardiales</taxon>
        <taxon>Pseudonocardiaceae</taxon>
        <taxon>Amycolatopsis</taxon>
    </lineage>
</organism>
<dbReference type="Pfam" id="PF00089">
    <property type="entry name" value="Trypsin"/>
    <property type="match status" value="1"/>
</dbReference>
<feature type="chain" id="PRO_5012857549" evidence="3">
    <location>
        <begin position="28"/>
        <end position="261"/>
    </location>
</feature>
<reference evidence="5 6" key="1">
    <citation type="submission" date="2017-10" db="EMBL/GenBank/DDBJ databases">
        <title>Sequencing the genomes of 1000 actinobacteria strains.</title>
        <authorList>
            <person name="Klenk H.-P."/>
        </authorList>
    </citation>
    <scope>NUCLEOTIDE SEQUENCE [LARGE SCALE GENOMIC DNA]</scope>
    <source>
        <strain evidence="5 6">DSM 46092</strain>
    </source>
</reference>
<dbReference type="FunFam" id="2.40.10.10:FF:000068">
    <property type="entry name" value="transmembrane protease serine 2"/>
    <property type="match status" value="1"/>
</dbReference>
<dbReference type="Gene3D" id="2.40.10.10">
    <property type="entry name" value="Trypsin-like serine proteases"/>
    <property type="match status" value="1"/>
</dbReference>
<keyword evidence="2" id="KW-1015">Disulfide bond</keyword>
<dbReference type="PANTHER" id="PTHR24276:SF98">
    <property type="entry name" value="FI18310P1-RELATED"/>
    <property type="match status" value="1"/>
</dbReference>
<dbReference type="Proteomes" id="UP000243542">
    <property type="component" value="Unassembled WGS sequence"/>
</dbReference>
<dbReference type="PRINTS" id="PR00722">
    <property type="entry name" value="CHYMOTRYPSIN"/>
</dbReference>
<keyword evidence="6" id="KW-1185">Reference proteome</keyword>
<dbReference type="PROSITE" id="PS00135">
    <property type="entry name" value="TRYPSIN_SER"/>
    <property type="match status" value="1"/>
</dbReference>
<sequence>MSSRFAPLAAGVLATAVLTAFCPSASAQPEIAGGARASLAAHPYAVYLIDNQGTQYCGGVIVSPTAVATAAHCLADVPASETRVVAGREDKREPGGVVLGVTQGWRHPDFRTVQEGSDVAVLTVRGRLPYSPVDLARDPAEHPAGTQATVLGWGRLASGGERSNSLRSVGVPVAENATCHEGYSDFNPASMLCAGYPEGGADACQGDSGGPLVVGDTLIGLVSYGDGCGKPGKPGVYTRVTAFADDIAAHAGLSGSSRLSG</sequence>
<protein>
    <submittedName>
        <fullName evidence="5">Trypsin</fullName>
    </submittedName>
</protein>
<accession>A0A2A9G1L0</accession>
<dbReference type="SMART" id="SM00020">
    <property type="entry name" value="Tryp_SPc"/>
    <property type="match status" value="1"/>
</dbReference>
<dbReference type="InterPro" id="IPR033116">
    <property type="entry name" value="TRYPSIN_SER"/>
</dbReference>
<evidence type="ECO:0000313" key="6">
    <source>
        <dbReference type="Proteomes" id="UP000243542"/>
    </source>
</evidence>
<dbReference type="SUPFAM" id="SSF50494">
    <property type="entry name" value="Trypsin-like serine proteases"/>
    <property type="match status" value="1"/>
</dbReference>
<name>A0A2A9G1L0_9PSEU</name>
<proteinExistence type="inferred from homology"/>
<dbReference type="AlphaFoldDB" id="A0A2A9G1L0"/>
<evidence type="ECO:0000313" key="5">
    <source>
        <dbReference type="EMBL" id="PFG56836.1"/>
    </source>
</evidence>
<feature type="domain" description="Peptidase S1" evidence="4">
    <location>
        <begin position="31"/>
        <end position="252"/>
    </location>
</feature>
<evidence type="ECO:0000256" key="3">
    <source>
        <dbReference type="SAM" id="SignalP"/>
    </source>
</evidence>
<dbReference type="PANTHER" id="PTHR24276">
    <property type="entry name" value="POLYSERASE-RELATED"/>
    <property type="match status" value="1"/>
</dbReference>
<comment type="caution">
    <text evidence="5">The sequence shown here is derived from an EMBL/GenBank/DDBJ whole genome shotgun (WGS) entry which is preliminary data.</text>
</comment>
<feature type="signal peptide" evidence="3">
    <location>
        <begin position="1"/>
        <end position="27"/>
    </location>
</feature>
<dbReference type="InterPro" id="IPR043504">
    <property type="entry name" value="Peptidase_S1_PA_chymotrypsin"/>
</dbReference>
<dbReference type="InterPro" id="IPR009003">
    <property type="entry name" value="Peptidase_S1_PA"/>
</dbReference>
<dbReference type="GO" id="GO:0004252">
    <property type="term" value="F:serine-type endopeptidase activity"/>
    <property type="evidence" value="ECO:0007669"/>
    <property type="project" value="InterPro"/>
</dbReference>
<dbReference type="FunFam" id="2.40.10.10:FF:000002">
    <property type="entry name" value="Transmembrane protease serine"/>
    <property type="match status" value="1"/>
</dbReference>
<dbReference type="GO" id="GO:0006508">
    <property type="term" value="P:proteolysis"/>
    <property type="evidence" value="ECO:0007669"/>
    <property type="project" value="InterPro"/>
</dbReference>
<dbReference type="PROSITE" id="PS50240">
    <property type="entry name" value="TRYPSIN_DOM"/>
    <property type="match status" value="1"/>
</dbReference>
<dbReference type="CDD" id="cd00190">
    <property type="entry name" value="Tryp_SPc"/>
    <property type="match status" value="1"/>
</dbReference>
<evidence type="ECO:0000256" key="1">
    <source>
        <dbReference type="ARBA" id="ARBA00007664"/>
    </source>
</evidence>
<dbReference type="RefSeq" id="WP_098509533.1">
    <property type="nucleotide sequence ID" value="NZ_JBIAKZ010000019.1"/>
</dbReference>
<dbReference type="EMBL" id="PDJK01000001">
    <property type="protein sequence ID" value="PFG56836.1"/>
    <property type="molecule type" value="Genomic_DNA"/>
</dbReference>
<keyword evidence="3" id="KW-0732">Signal</keyword>